<evidence type="ECO:0000313" key="5">
    <source>
        <dbReference type="Proteomes" id="UP000320421"/>
    </source>
</evidence>
<name>A0A517PIS0_9PLAN</name>
<dbReference type="EMBL" id="CP036266">
    <property type="protein sequence ID" value="QDT19284.1"/>
    <property type="molecule type" value="Genomic_DNA"/>
</dbReference>
<dbReference type="SUPFAM" id="SSF63829">
    <property type="entry name" value="Calcium-dependent phosphotriesterase"/>
    <property type="match status" value="1"/>
</dbReference>
<accession>A0A517PIS0</accession>
<keyword evidence="2" id="KW-0732">Signal</keyword>
<organism evidence="4 5">
    <name type="scientific">Gimesia chilikensis</name>
    <dbReference type="NCBI Taxonomy" id="2605989"/>
    <lineage>
        <taxon>Bacteria</taxon>
        <taxon>Pseudomonadati</taxon>
        <taxon>Planctomycetota</taxon>
        <taxon>Planctomycetia</taxon>
        <taxon>Planctomycetales</taxon>
        <taxon>Planctomycetaceae</taxon>
        <taxon>Gimesia</taxon>
    </lineage>
</organism>
<evidence type="ECO:0000256" key="1">
    <source>
        <dbReference type="ARBA" id="ARBA00022801"/>
    </source>
</evidence>
<dbReference type="GO" id="GO:0004341">
    <property type="term" value="F:gluconolactonase activity"/>
    <property type="evidence" value="ECO:0007669"/>
    <property type="project" value="UniProtKB-EC"/>
</dbReference>
<gene>
    <name evidence="4" type="primary">gnl_3</name>
    <name evidence="4" type="ORF">HG66A1_10490</name>
</gene>
<keyword evidence="1 4" id="KW-0378">Hydrolase</keyword>
<dbReference type="PANTHER" id="PTHR47572">
    <property type="entry name" value="LIPOPROTEIN-RELATED"/>
    <property type="match status" value="1"/>
</dbReference>
<dbReference type="RefSeq" id="WP_145181144.1">
    <property type="nucleotide sequence ID" value="NZ_CP036266.1"/>
</dbReference>
<dbReference type="InterPro" id="IPR051262">
    <property type="entry name" value="SMP-30/CGR1_Lactonase"/>
</dbReference>
<evidence type="ECO:0000256" key="2">
    <source>
        <dbReference type="SAM" id="SignalP"/>
    </source>
</evidence>
<dbReference type="OrthoDB" id="272794at2"/>
<dbReference type="EC" id="3.1.1.17" evidence="4"/>
<feature type="signal peptide" evidence="2">
    <location>
        <begin position="1"/>
        <end position="25"/>
    </location>
</feature>
<reference evidence="4 5" key="1">
    <citation type="submission" date="2019-02" db="EMBL/GenBank/DDBJ databases">
        <title>Deep-cultivation of Planctomycetes and their phenomic and genomic characterization uncovers novel biology.</title>
        <authorList>
            <person name="Wiegand S."/>
            <person name="Jogler M."/>
            <person name="Boedeker C."/>
            <person name="Pinto D."/>
            <person name="Vollmers J."/>
            <person name="Rivas-Marin E."/>
            <person name="Kohn T."/>
            <person name="Peeters S.H."/>
            <person name="Heuer A."/>
            <person name="Rast P."/>
            <person name="Oberbeckmann S."/>
            <person name="Bunk B."/>
            <person name="Jeske O."/>
            <person name="Meyerdierks A."/>
            <person name="Storesund J.E."/>
            <person name="Kallscheuer N."/>
            <person name="Luecker S."/>
            <person name="Lage O.M."/>
            <person name="Pohl T."/>
            <person name="Merkel B.J."/>
            <person name="Hornburger P."/>
            <person name="Mueller R.-W."/>
            <person name="Bruemmer F."/>
            <person name="Labrenz M."/>
            <person name="Spormann A.M."/>
            <person name="Op den Camp H."/>
            <person name="Overmann J."/>
            <person name="Amann R."/>
            <person name="Jetten M.S.M."/>
            <person name="Mascher T."/>
            <person name="Medema M.H."/>
            <person name="Devos D.P."/>
            <person name="Kaster A.-K."/>
            <person name="Ovreas L."/>
            <person name="Rohde M."/>
            <person name="Galperin M.Y."/>
            <person name="Jogler C."/>
        </authorList>
    </citation>
    <scope>NUCLEOTIDE SEQUENCE [LARGE SCALE GENOMIC DNA]</scope>
    <source>
        <strain evidence="4 5">HG66A1</strain>
    </source>
</reference>
<feature type="chain" id="PRO_5022036640" evidence="2">
    <location>
        <begin position="26"/>
        <end position="348"/>
    </location>
</feature>
<dbReference type="AlphaFoldDB" id="A0A517PIS0"/>
<dbReference type="PANTHER" id="PTHR47572:SF4">
    <property type="entry name" value="LACTONASE DRP35"/>
    <property type="match status" value="1"/>
</dbReference>
<dbReference type="Pfam" id="PF08450">
    <property type="entry name" value="SGL"/>
    <property type="match status" value="1"/>
</dbReference>
<dbReference type="InterPro" id="IPR011042">
    <property type="entry name" value="6-blade_b-propeller_TolB-like"/>
</dbReference>
<dbReference type="InterPro" id="IPR013658">
    <property type="entry name" value="SGL"/>
</dbReference>
<sequence length="348" mass="37795" precursor="true">MKTIPLSCLLLVSSLLCLAPSQGHAQDSTNYPTLGEVIRIDPRLDQLIDKDAKIEVLSSGFDWSEGPVWVGDAKDGYLLFSDIPRNSVMKWKEGTGASLFMKPSGYTGVAPYGGEPGCNGLILDPQGRLVSCEHGDRRISVLTKKGGKRTMVDNYMGKRLNSPNDGTFKSNGDFYFTDPPYGLPDRYNDPRRELDFCGVYRLATDGSLTLLTKEMTRPNGIAFSPDEKTLYVAQSDPEAALWKAFPVNKDGTLGQSKVFCDVTENVGKLPGLPDGLKTDLKGNVFATGPGGCYIFSPEGDLLGRISTGERTANCAWGNDGSVLYLTADTYLVRIQTKTRGHVGPTKAK</sequence>
<evidence type="ECO:0000259" key="3">
    <source>
        <dbReference type="Pfam" id="PF08450"/>
    </source>
</evidence>
<protein>
    <submittedName>
        <fullName evidence="4">Gluconolactonase</fullName>
        <ecNumber evidence="4">3.1.1.17</ecNumber>
    </submittedName>
</protein>
<evidence type="ECO:0000313" key="4">
    <source>
        <dbReference type="EMBL" id="QDT19284.1"/>
    </source>
</evidence>
<feature type="domain" description="SMP-30/Gluconolactonase/LRE-like region" evidence="3">
    <location>
        <begin position="63"/>
        <end position="327"/>
    </location>
</feature>
<proteinExistence type="predicted"/>
<dbReference type="Proteomes" id="UP000320421">
    <property type="component" value="Chromosome"/>
</dbReference>
<keyword evidence="5" id="KW-1185">Reference proteome</keyword>
<dbReference type="Gene3D" id="2.120.10.30">
    <property type="entry name" value="TolB, C-terminal domain"/>
    <property type="match status" value="1"/>
</dbReference>